<dbReference type="RefSeq" id="XP_018331453.1">
    <property type="nucleotide sequence ID" value="XM_018475951.2"/>
</dbReference>
<dbReference type="PANTHER" id="PTHR10380">
    <property type="entry name" value="CUTICLE PROTEIN"/>
    <property type="match status" value="1"/>
</dbReference>
<gene>
    <name evidence="5" type="primary">LOC108741232</name>
</gene>
<keyword evidence="4" id="KW-1185">Reference proteome</keyword>
<sequence>MLKTTESNNSKSLWVRTLSPPVGCNSKAGSIKRPNHTMRKYSQVQVLVLDTTMNFLLGSCIVMASAFVACKAQYYQQQQNEPEREESQFAYSAPRTPSPQIISHKQALNHDGNFKYAFAAENGLAQGESIAPDGSRTGGYTYVDPNGKKISVKYTAGKDGFKILEGDHIPKAPPHALIAEQSRRAQVQEPSYYKPAPVQQYVSAQPRAQFGLQQPRAAYTQVRPAFTPSNELEQQRDLDYQDEPGKPHSFGSGYVFEFTG</sequence>
<dbReference type="PROSITE" id="PS51155">
    <property type="entry name" value="CHIT_BIND_RR_2"/>
    <property type="match status" value="1"/>
</dbReference>
<dbReference type="Proteomes" id="UP000192223">
    <property type="component" value="Unplaced"/>
</dbReference>
<protein>
    <submittedName>
        <fullName evidence="5">Uncharacterized protein LOC108741232 isoform X1</fullName>
    </submittedName>
</protein>
<name>A0A1W4XG74_AGRPL</name>
<organism evidence="4 5">
    <name type="scientific">Agrilus planipennis</name>
    <name type="common">Emerald ash borer</name>
    <name type="synonym">Agrilus marcopoli</name>
    <dbReference type="NCBI Taxonomy" id="224129"/>
    <lineage>
        <taxon>Eukaryota</taxon>
        <taxon>Metazoa</taxon>
        <taxon>Ecdysozoa</taxon>
        <taxon>Arthropoda</taxon>
        <taxon>Hexapoda</taxon>
        <taxon>Insecta</taxon>
        <taxon>Pterygota</taxon>
        <taxon>Neoptera</taxon>
        <taxon>Endopterygota</taxon>
        <taxon>Coleoptera</taxon>
        <taxon>Polyphaga</taxon>
        <taxon>Elateriformia</taxon>
        <taxon>Buprestoidea</taxon>
        <taxon>Buprestidae</taxon>
        <taxon>Agrilinae</taxon>
        <taxon>Agrilus</taxon>
    </lineage>
</organism>
<feature type="compositionally biased region" description="Basic and acidic residues" evidence="2">
    <location>
        <begin position="233"/>
        <end position="246"/>
    </location>
</feature>
<evidence type="ECO:0000256" key="3">
    <source>
        <dbReference type="SAM" id="Phobius"/>
    </source>
</evidence>
<feature type="region of interest" description="Disordered" evidence="2">
    <location>
        <begin position="224"/>
        <end position="260"/>
    </location>
</feature>
<keyword evidence="1" id="KW-0193">Cuticle</keyword>
<feature type="transmembrane region" description="Helical" evidence="3">
    <location>
        <begin position="46"/>
        <end position="69"/>
    </location>
</feature>
<reference evidence="5" key="1">
    <citation type="submission" date="2025-08" db="UniProtKB">
        <authorList>
            <consortium name="RefSeq"/>
        </authorList>
    </citation>
    <scope>IDENTIFICATION</scope>
    <source>
        <tissue evidence="5">Entire body</tissue>
    </source>
</reference>
<keyword evidence="3" id="KW-1133">Transmembrane helix</keyword>
<evidence type="ECO:0000313" key="5">
    <source>
        <dbReference type="RefSeq" id="XP_018331453.1"/>
    </source>
</evidence>
<evidence type="ECO:0000313" key="4">
    <source>
        <dbReference type="Proteomes" id="UP000192223"/>
    </source>
</evidence>
<proteinExistence type="predicted"/>
<dbReference type="GO" id="GO:0008010">
    <property type="term" value="F:structural constituent of chitin-based larval cuticle"/>
    <property type="evidence" value="ECO:0007669"/>
    <property type="project" value="TreeGrafter"/>
</dbReference>
<dbReference type="OrthoDB" id="6597363at2759"/>
<dbReference type="InterPro" id="IPR050468">
    <property type="entry name" value="Cuticle_Struct_Prot"/>
</dbReference>
<keyword evidence="3" id="KW-0472">Membrane</keyword>
<dbReference type="PANTHER" id="PTHR10380:SF238">
    <property type="entry name" value="CUTICULAR PROTEIN 65EA-RELATED"/>
    <property type="match status" value="1"/>
</dbReference>
<accession>A0A1W4XG74</accession>
<evidence type="ECO:0000256" key="1">
    <source>
        <dbReference type="PROSITE-ProRule" id="PRU00497"/>
    </source>
</evidence>
<dbReference type="InterPro" id="IPR000618">
    <property type="entry name" value="Insect_cuticle"/>
</dbReference>
<dbReference type="STRING" id="224129.A0A1W4XG74"/>
<dbReference type="Pfam" id="PF00379">
    <property type="entry name" value="Chitin_bind_4"/>
    <property type="match status" value="1"/>
</dbReference>
<dbReference type="AlphaFoldDB" id="A0A1W4XG74"/>
<dbReference type="KEGG" id="apln:108741232"/>
<evidence type="ECO:0000256" key="2">
    <source>
        <dbReference type="SAM" id="MobiDB-lite"/>
    </source>
</evidence>
<dbReference type="GO" id="GO:0062129">
    <property type="term" value="C:chitin-based extracellular matrix"/>
    <property type="evidence" value="ECO:0007669"/>
    <property type="project" value="TreeGrafter"/>
</dbReference>
<keyword evidence="3" id="KW-0812">Transmembrane</keyword>
<dbReference type="GeneID" id="108741232"/>
<dbReference type="InParanoid" id="A0A1W4XG74"/>